<feature type="compositionally biased region" description="Polar residues" evidence="8">
    <location>
        <begin position="690"/>
        <end position="701"/>
    </location>
</feature>
<name>A0AAE1I435_9NEOP</name>
<feature type="region of interest" description="Disordered" evidence="8">
    <location>
        <begin position="348"/>
        <end position="523"/>
    </location>
</feature>
<keyword evidence="4" id="KW-0227">DNA damage</keyword>
<dbReference type="InterPro" id="IPR043014">
    <property type="entry name" value="Nibrin_BRCT2_sf"/>
</dbReference>
<keyword evidence="5" id="KW-0234">DNA repair</keyword>
<dbReference type="Proteomes" id="UP001219518">
    <property type="component" value="Unassembled WGS sequence"/>
</dbReference>
<reference evidence="10" key="1">
    <citation type="submission" date="2021-07" db="EMBL/GenBank/DDBJ databases">
        <authorList>
            <person name="Catto M.A."/>
            <person name="Jacobson A."/>
            <person name="Kennedy G."/>
            <person name="Labadie P."/>
            <person name="Hunt B.G."/>
            <person name="Srinivasan R."/>
        </authorList>
    </citation>
    <scope>NUCLEOTIDE SEQUENCE</scope>
    <source>
        <strain evidence="10">PL_HMW_Pooled</strain>
        <tissue evidence="10">Head</tissue>
    </source>
</reference>
<dbReference type="PROSITE" id="PS50006">
    <property type="entry name" value="FHA_DOMAIN"/>
    <property type="match status" value="1"/>
</dbReference>
<dbReference type="GO" id="GO:0030870">
    <property type="term" value="C:Mre11 complex"/>
    <property type="evidence" value="ECO:0007669"/>
    <property type="project" value="InterPro"/>
</dbReference>
<comment type="caution">
    <text evidence="10">The sequence shown here is derived from an EMBL/GenBank/DDBJ whole genome shotgun (WGS) entry which is preliminary data.</text>
</comment>
<dbReference type="Gene3D" id="3.40.50.10980">
    <property type="entry name" value="Nibrin, BRCT2 domain"/>
    <property type="match status" value="1"/>
</dbReference>
<evidence type="ECO:0000256" key="8">
    <source>
        <dbReference type="SAM" id="MobiDB-lite"/>
    </source>
</evidence>
<proteinExistence type="inferred from homology"/>
<feature type="compositionally biased region" description="Polar residues" evidence="8">
    <location>
        <begin position="377"/>
        <end position="389"/>
    </location>
</feature>
<dbReference type="InterPro" id="IPR036420">
    <property type="entry name" value="BRCT_dom_sf"/>
</dbReference>
<sequence>MWCLVSSNGQESYNVTPGRVHTVSRKVGDIILANDQSVSRKHAFLEVKYPITDGIYIWDESSKYGSFIDDGIESNSRLVLHKKYTLKEGGTVRFGLQQNTWVLKREIPCVLGHNLKAAEIKKIVSAISKTGGKYVGAWTKEITHLCASTVSLSCEVMCALASAKPIVTPLFWEHYSSMLAGKGALADPSKFIPAVHDSQMSGRENLWLPNTARKSLFKDKLFLLPNSKNFEELKTVIELAGGEVNKLSDCKQPLEEFCKPNIIVVKCAKASQETKLYREILNKFSTNKWQAIPEEDIGLAIWKVSTEKHCNPAFSSTNILNKLKETPSQPDSGATLVLNTEDVRGTFTGQTQTNQTDLVIPPSCSENNFTSDDKTESFNPNPTNETMTEITKHTPGPSRKRERDSEKIPANTDNKNINSASLRSEPHSLGDEDLFADDLPKQRNNCSLNSTVNSPLKKSEKKPACVVDDDDFSLPSPPKRKKPKKSVVEDDMFDLPEPPPKTTGMISKDDDDEFFLPSPTKKPLLNLSKLNQSANYSALNESNDLFECLESEASTSRSGKRKDRNDSETEDPPRKRPTNVCVDVTNVQEAAPSQHKASDFICKTDIKHIKKEENGPKPTDEEEISFQLHAKVVLRPLITKKNGHQNANNSKNNNVAVKNFKKFRKNWGGNTSGDRHQKTTSRVLITTVATKSRSSFSTNANSDDEDDPFTPDRPGQRLSNVSRRININDSDDDDEFALPSFSQV</sequence>
<keyword evidence="3" id="KW-0158">Chromosome</keyword>
<keyword evidence="6" id="KW-0539">Nucleus</keyword>
<gene>
    <name evidence="10" type="ORF">KUF71_011572</name>
</gene>
<feature type="region of interest" description="Disordered" evidence="8">
    <location>
        <begin position="551"/>
        <end position="581"/>
    </location>
</feature>
<dbReference type="EMBL" id="JAHWGI010001434">
    <property type="protein sequence ID" value="KAK3932244.1"/>
    <property type="molecule type" value="Genomic_DNA"/>
</dbReference>
<dbReference type="GO" id="GO:0000724">
    <property type="term" value="P:double-strand break repair via homologous recombination"/>
    <property type="evidence" value="ECO:0007669"/>
    <property type="project" value="TreeGrafter"/>
</dbReference>
<comment type="subcellular location">
    <subcellularLocation>
        <location evidence="2">Chromosome</location>
    </subcellularLocation>
    <subcellularLocation>
        <location evidence="1">Nucleus</location>
    </subcellularLocation>
</comment>
<comment type="similarity">
    <text evidence="7">Belongs to the Nibrin family.</text>
</comment>
<dbReference type="Pfam" id="PF00498">
    <property type="entry name" value="FHA"/>
    <property type="match status" value="1"/>
</dbReference>
<feature type="compositionally biased region" description="Polar residues" evidence="8">
    <location>
        <begin position="411"/>
        <end position="422"/>
    </location>
</feature>
<dbReference type="GO" id="GO:0005694">
    <property type="term" value="C:chromosome"/>
    <property type="evidence" value="ECO:0007669"/>
    <property type="project" value="UniProtKB-SubCell"/>
</dbReference>
<evidence type="ECO:0000256" key="1">
    <source>
        <dbReference type="ARBA" id="ARBA00004123"/>
    </source>
</evidence>
<dbReference type="AlphaFoldDB" id="A0AAE1I435"/>
<evidence type="ECO:0000256" key="2">
    <source>
        <dbReference type="ARBA" id="ARBA00004286"/>
    </source>
</evidence>
<protein>
    <submittedName>
        <fullName evidence="10">Nibrin</fullName>
    </submittedName>
</protein>
<feature type="compositionally biased region" description="Polar residues" evidence="8">
    <location>
        <begin position="442"/>
        <end position="456"/>
    </location>
</feature>
<dbReference type="Gene3D" id="2.60.200.20">
    <property type="match status" value="1"/>
</dbReference>
<dbReference type="GO" id="GO:0007095">
    <property type="term" value="P:mitotic G2 DNA damage checkpoint signaling"/>
    <property type="evidence" value="ECO:0007669"/>
    <property type="project" value="InterPro"/>
</dbReference>
<evidence type="ECO:0000256" key="7">
    <source>
        <dbReference type="ARBA" id="ARBA00044757"/>
    </source>
</evidence>
<dbReference type="Pfam" id="PF16508">
    <property type="entry name" value="NIBRIN_BRCT_II"/>
    <property type="match status" value="1"/>
</dbReference>
<evidence type="ECO:0000313" key="10">
    <source>
        <dbReference type="EMBL" id="KAK3932244.1"/>
    </source>
</evidence>
<organism evidence="10 11">
    <name type="scientific">Frankliniella fusca</name>
    <dbReference type="NCBI Taxonomy" id="407009"/>
    <lineage>
        <taxon>Eukaryota</taxon>
        <taxon>Metazoa</taxon>
        <taxon>Ecdysozoa</taxon>
        <taxon>Arthropoda</taxon>
        <taxon>Hexapoda</taxon>
        <taxon>Insecta</taxon>
        <taxon>Pterygota</taxon>
        <taxon>Neoptera</taxon>
        <taxon>Paraneoptera</taxon>
        <taxon>Thysanoptera</taxon>
        <taxon>Terebrantia</taxon>
        <taxon>Thripoidea</taxon>
        <taxon>Thripidae</taxon>
        <taxon>Frankliniella</taxon>
    </lineage>
</organism>
<feature type="domain" description="FHA" evidence="9">
    <location>
        <begin position="15"/>
        <end position="69"/>
    </location>
</feature>
<dbReference type="PANTHER" id="PTHR12162">
    <property type="entry name" value="NIBRIN-RELATED"/>
    <property type="match status" value="1"/>
</dbReference>
<reference evidence="10" key="2">
    <citation type="journal article" date="2023" name="BMC Genomics">
        <title>Pest status, molecular evolution, and epigenetic factors derived from the genome assembly of Frankliniella fusca, a thysanopteran phytovirus vector.</title>
        <authorList>
            <person name="Catto M.A."/>
            <person name="Labadie P.E."/>
            <person name="Jacobson A.L."/>
            <person name="Kennedy G.G."/>
            <person name="Srinivasan R."/>
            <person name="Hunt B.G."/>
        </authorList>
    </citation>
    <scope>NUCLEOTIDE SEQUENCE</scope>
    <source>
        <strain evidence="10">PL_HMW_Pooled</strain>
    </source>
</reference>
<evidence type="ECO:0000256" key="6">
    <source>
        <dbReference type="ARBA" id="ARBA00023242"/>
    </source>
</evidence>
<dbReference type="InterPro" id="IPR000253">
    <property type="entry name" value="FHA_dom"/>
</dbReference>
<evidence type="ECO:0000313" key="11">
    <source>
        <dbReference type="Proteomes" id="UP001219518"/>
    </source>
</evidence>
<accession>A0AAE1I435</accession>
<evidence type="ECO:0000259" key="9">
    <source>
        <dbReference type="PROSITE" id="PS50006"/>
    </source>
</evidence>
<evidence type="ECO:0000256" key="4">
    <source>
        <dbReference type="ARBA" id="ARBA00022763"/>
    </source>
</evidence>
<dbReference type="SUPFAM" id="SSF52113">
    <property type="entry name" value="BRCT domain"/>
    <property type="match status" value="1"/>
</dbReference>
<feature type="compositionally biased region" description="Basic and acidic residues" evidence="8">
    <location>
        <begin position="563"/>
        <end position="574"/>
    </location>
</feature>
<dbReference type="InterPro" id="IPR032429">
    <property type="entry name" value="Nibrin_BRCT2"/>
</dbReference>
<keyword evidence="11" id="KW-1185">Reference proteome</keyword>
<dbReference type="CDD" id="cd22667">
    <property type="entry name" value="FHA_NBN"/>
    <property type="match status" value="1"/>
</dbReference>
<dbReference type="PANTHER" id="PTHR12162:SF0">
    <property type="entry name" value="NIBRIN"/>
    <property type="match status" value="1"/>
</dbReference>
<dbReference type="Gene3D" id="3.40.50.10190">
    <property type="entry name" value="BRCT domain"/>
    <property type="match status" value="1"/>
</dbReference>
<dbReference type="SUPFAM" id="SSF49879">
    <property type="entry name" value="SMAD/FHA domain"/>
    <property type="match status" value="1"/>
</dbReference>
<feature type="region of interest" description="Disordered" evidence="8">
    <location>
        <begin position="690"/>
        <end position="744"/>
    </location>
</feature>
<evidence type="ECO:0000256" key="5">
    <source>
        <dbReference type="ARBA" id="ARBA00023204"/>
    </source>
</evidence>
<dbReference type="InterPro" id="IPR040227">
    <property type="entry name" value="Nibrin-rel"/>
</dbReference>
<dbReference type="InterPro" id="IPR008984">
    <property type="entry name" value="SMAD_FHA_dom_sf"/>
</dbReference>
<evidence type="ECO:0000256" key="3">
    <source>
        <dbReference type="ARBA" id="ARBA00022454"/>
    </source>
</evidence>
<dbReference type="GO" id="GO:0003684">
    <property type="term" value="F:damaged DNA binding"/>
    <property type="evidence" value="ECO:0007669"/>
    <property type="project" value="TreeGrafter"/>
</dbReference>